<dbReference type="PROSITE" id="PS51891">
    <property type="entry name" value="CENP_V_GFA"/>
    <property type="match status" value="1"/>
</dbReference>
<dbReference type="AlphaFoldDB" id="A0A537KCR4"/>
<organism evidence="5 6">
    <name type="scientific">Candidatus Segetimicrobium genomatis</name>
    <dbReference type="NCBI Taxonomy" id="2569760"/>
    <lineage>
        <taxon>Bacteria</taxon>
        <taxon>Bacillati</taxon>
        <taxon>Candidatus Sysuimicrobiota</taxon>
        <taxon>Candidatus Sysuimicrobiia</taxon>
        <taxon>Candidatus Sysuimicrobiales</taxon>
        <taxon>Candidatus Segetimicrobiaceae</taxon>
        <taxon>Candidatus Segetimicrobium</taxon>
    </lineage>
</organism>
<evidence type="ECO:0000313" key="5">
    <source>
        <dbReference type="EMBL" id="TMI93555.1"/>
    </source>
</evidence>
<comment type="similarity">
    <text evidence="1">Belongs to the Gfa family.</text>
</comment>
<dbReference type="SUPFAM" id="SSF51316">
    <property type="entry name" value="Mss4-like"/>
    <property type="match status" value="1"/>
</dbReference>
<dbReference type="Pfam" id="PF04828">
    <property type="entry name" value="GFA"/>
    <property type="match status" value="1"/>
</dbReference>
<evidence type="ECO:0000259" key="4">
    <source>
        <dbReference type="PROSITE" id="PS51891"/>
    </source>
</evidence>
<dbReference type="Gene3D" id="2.170.150.70">
    <property type="match status" value="1"/>
</dbReference>
<dbReference type="GO" id="GO:0046872">
    <property type="term" value="F:metal ion binding"/>
    <property type="evidence" value="ECO:0007669"/>
    <property type="project" value="UniProtKB-KW"/>
</dbReference>
<dbReference type="GO" id="GO:0016846">
    <property type="term" value="F:carbon-sulfur lyase activity"/>
    <property type="evidence" value="ECO:0007669"/>
    <property type="project" value="InterPro"/>
</dbReference>
<name>A0A537KCR4_9BACT</name>
<comment type="caution">
    <text evidence="5">The sequence shown here is derived from an EMBL/GenBank/DDBJ whole genome shotgun (WGS) entry which is preliminary data.</text>
</comment>
<evidence type="ECO:0000256" key="3">
    <source>
        <dbReference type="ARBA" id="ARBA00022833"/>
    </source>
</evidence>
<feature type="domain" description="CENP-V/GFA" evidence="4">
    <location>
        <begin position="1"/>
        <end position="116"/>
    </location>
</feature>
<dbReference type="InterPro" id="IPR011057">
    <property type="entry name" value="Mss4-like_sf"/>
</dbReference>
<keyword evidence="2" id="KW-0479">Metal-binding</keyword>
<accession>A0A537KCR4</accession>
<proteinExistence type="inferred from homology"/>
<evidence type="ECO:0000313" key="6">
    <source>
        <dbReference type="Proteomes" id="UP000318509"/>
    </source>
</evidence>
<keyword evidence="3" id="KW-0862">Zinc</keyword>
<gene>
    <name evidence="5" type="ORF">E6H00_01080</name>
</gene>
<dbReference type="Proteomes" id="UP000318509">
    <property type="component" value="Unassembled WGS sequence"/>
</dbReference>
<dbReference type="InterPro" id="IPR006913">
    <property type="entry name" value="CENP-V/GFA"/>
</dbReference>
<dbReference type="PANTHER" id="PTHR28620">
    <property type="entry name" value="CENTROMERE PROTEIN V"/>
    <property type="match status" value="1"/>
</dbReference>
<reference evidence="5 6" key="1">
    <citation type="journal article" date="2019" name="Nat. Microbiol.">
        <title>Mediterranean grassland soil C-N compound turnover is dependent on rainfall and depth, and is mediated by genomically divergent microorganisms.</title>
        <authorList>
            <person name="Diamond S."/>
            <person name="Andeer P.F."/>
            <person name="Li Z."/>
            <person name="Crits-Christoph A."/>
            <person name="Burstein D."/>
            <person name="Anantharaman K."/>
            <person name="Lane K.R."/>
            <person name="Thomas B.C."/>
            <person name="Pan C."/>
            <person name="Northen T.R."/>
            <person name="Banfield J.F."/>
        </authorList>
    </citation>
    <scope>NUCLEOTIDE SEQUENCE [LARGE SCALE GENOMIC DNA]</scope>
    <source>
        <strain evidence="5">NP_3</strain>
    </source>
</reference>
<protein>
    <submittedName>
        <fullName evidence="5">GFA family protein</fullName>
    </submittedName>
</protein>
<sequence length="121" mass="13964">MLGATCHCGSVRIHVRRAPRTVTRCNCSICRRYGALWAYYPASSVRIEAPKDGLASYSWRRKVRAYIRCKRCGCITHYKYRKKWGQGTVAVNANNFEPEALKGVRVRELDGASTWTWRYSK</sequence>
<evidence type="ECO:0000256" key="2">
    <source>
        <dbReference type="ARBA" id="ARBA00022723"/>
    </source>
</evidence>
<evidence type="ECO:0000256" key="1">
    <source>
        <dbReference type="ARBA" id="ARBA00005495"/>
    </source>
</evidence>
<dbReference type="PANTHER" id="PTHR28620:SF1">
    <property type="entry name" value="CENP-V_GFA DOMAIN-CONTAINING PROTEIN"/>
    <property type="match status" value="1"/>
</dbReference>
<dbReference type="EMBL" id="VBAK01000022">
    <property type="protein sequence ID" value="TMI93555.1"/>
    <property type="molecule type" value="Genomic_DNA"/>
</dbReference>
<dbReference type="InterPro" id="IPR052355">
    <property type="entry name" value="CENP-V-like"/>
</dbReference>